<keyword evidence="21" id="KW-0539">Nucleus</keyword>
<evidence type="ECO:0000256" key="22">
    <source>
        <dbReference type="ARBA" id="ARBA00025590"/>
    </source>
</evidence>
<dbReference type="GO" id="GO:0004190">
    <property type="term" value="F:aspartic-type endopeptidase activity"/>
    <property type="evidence" value="ECO:0007669"/>
    <property type="project" value="UniProtKB-KW"/>
</dbReference>
<keyword evidence="6" id="KW-0645">Protease</keyword>
<evidence type="ECO:0000256" key="2">
    <source>
        <dbReference type="ARBA" id="ARBA00004123"/>
    </source>
</evidence>
<evidence type="ECO:0000256" key="14">
    <source>
        <dbReference type="ARBA" id="ARBA00022842"/>
    </source>
</evidence>
<comment type="caution">
    <text evidence="27">The sequence shown here is derived from an EMBL/GenBank/DDBJ whole genome shotgun (WGS) entry which is preliminary data.</text>
</comment>
<proteinExistence type="predicted"/>
<dbReference type="FunFam" id="3.30.70.270:FF:000020">
    <property type="entry name" value="Transposon Tf2-6 polyprotein-like Protein"/>
    <property type="match status" value="1"/>
</dbReference>
<organism evidence="27 28">
    <name type="scientific">Hanseniaspora osmophila</name>
    <dbReference type="NCBI Taxonomy" id="56408"/>
    <lineage>
        <taxon>Eukaryota</taxon>
        <taxon>Fungi</taxon>
        <taxon>Dikarya</taxon>
        <taxon>Ascomycota</taxon>
        <taxon>Saccharomycotina</taxon>
        <taxon>Saccharomycetes</taxon>
        <taxon>Saccharomycodales</taxon>
        <taxon>Saccharomycodaceae</taxon>
        <taxon>Hanseniaspora</taxon>
    </lineage>
</organism>
<dbReference type="InterPro" id="IPR056924">
    <property type="entry name" value="SH3_Tf2-1"/>
</dbReference>
<evidence type="ECO:0000256" key="13">
    <source>
        <dbReference type="ARBA" id="ARBA00022801"/>
    </source>
</evidence>
<evidence type="ECO:0000256" key="17">
    <source>
        <dbReference type="ARBA" id="ARBA00022918"/>
    </source>
</evidence>
<reference evidence="28" key="1">
    <citation type="journal article" date="2016" name="Genome Announc.">
        <title>Genome sequences of three species of Hanseniaspora isolated from spontaneous wine fermentations.</title>
        <authorList>
            <person name="Sternes P.R."/>
            <person name="Lee D."/>
            <person name="Kutyna D.R."/>
            <person name="Borneman A.R."/>
        </authorList>
    </citation>
    <scope>NUCLEOTIDE SEQUENCE [LARGE SCALE GENOMIC DNA]</scope>
    <source>
        <strain evidence="28">AWRI3579</strain>
    </source>
</reference>
<evidence type="ECO:0000256" key="18">
    <source>
        <dbReference type="ARBA" id="ARBA00022932"/>
    </source>
</evidence>
<evidence type="ECO:0000256" key="21">
    <source>
        <dbReference type="ARBA" id="ARBA00023242"/>
    </source>
</evidence>
<keyword evidence="10" id="KW-0479">Metal-binding</keyword>
<evidence type="ECO:0000256" key="8">
    <source>
        <dbReference type="ARBA" id="ARBA00022695"/>
    </source>
</evidence>
<dbReference type="GO" id="GO:0003887">
    <property type="term" value="F:DNA-directed DNA polymerase activity"/>
    <property type="evidence" value="ECO:0007669"/>
    <property type="project" value="UniProtKB-KW"/>
</dbReference>
<feature type="compositionally biased region" description="Basic and acidic residues" evidence="24">
    <location>
        <begin position="235"/>
        <end position="248"/>
    </location>
</feature>
<dbReference type="EMBL" id="LPNM01000006">
    <property type="protein sequence ID" value="OEJ86176.1"/>
    <property type="molecule type" value="Genomic_DNA"/>
</dbReference>
<feature type="domain" description="Integrase catalytic" evidence="26">
    <location>
        <begin position="1099"/>
        <end position="1273"/>
    </location>
</feature>
<dbReference type="InterPro" id="IPR000477">
    <property type="entry name" value="RT_dom"/>
</dbReference>
<comment type="function">
    <text evidence="22">Reverse transcriptase/ribonuclease H (RT) is a multifunctional enzyme that catalyzes the conversion of the retro-elements RNA genome into dsDNA within the VLP. The enzyme displays a DNA polymerase activity that can copy either DNA or RNA templates, and a ribonuclease H (RNase H) activity that cleaves the RNA strand of RNA-DNA heteroduplexes during plus-strand synthesis and hydrolyzes RNA primers. The conversion leads to a linear dsDNA copy of the retrotransposon that includes long terminal repeats (LTRs) at both ends.</text>
</comment>
<comment type="subcellular location">
    <subcellularLocation>
        <location evidence="3">Cytoplasm</location>
    </subcellularLocation>
    <subcellularLocation>
        <location evidence="2">Nucleus</location>
    </subcellularLocation>
</comment>
<dbReference type="Pfam" id="PF00665">
    <property type="entry name" value="rve"/>
    <property type="match status" value="1"/>
</dbReference>
<evidence type="ECO:0000256" key="15">
    <source>
        <dbReference type="ARBA" id="ARBA00022884"/>
    </source>
</evidence>
<dbReference type="FunCoup" id="A0A1E5RH37">
    <property type="interactions" value="23"/>
</dbReference>
<dbReference type="GO" id="GO:0006310">
    <property type="term" value="P:DNA recombination"/>
    <property type="evidence" value="ECO:0007669"/>
    <property type="project" value="UniProtKB-KW"/>
</dbReference>
<feature type="region of interest" description="Disordered" evidence="24">
    <location>
        <begin position="235"/>
        <end position="261"/>
    </location>
</feature>
<dbReference type="GO" id="GO:0046872">
    <property type="term" value="F:metal ion binding"/>
    <property type="evidence" value="ECO:0007669"/>
    <property type="project" value="UniProtKB-KW"/>
</dbReference>
<dbReference type="Proteomes" id="UP000095728">
    <property type="component" value="Unassembled WGS sequence"/>
</dbReference>
<keyword evidence="14" id="KW-0460">Magnesium</keyword>
<dbReference type="SUPFAM" id="SSF56672">
    <property type="entry name" value="DNA/RNA polymerases"/>
    <property type="match status" value="1"/>
</dbReference>
<dbReference type="Gene3D" id="3.30.70.270">
    <property type="match status" value="2"/>
</dbReference>
<dbReference type="GO" id="GO:0005737">
    <property type="term" value="C:cytoplasm"/>
    <property type="evidence" value="ECO:0007669"/>
    <property type="project" value="UniProtKB-SubCell"/>
</dbReference>
<dbReference type="PANTHER" id="PTHR37984:SF5">
    <property type="entry name" value="PROTEIN NYNRIN-LIKE"/>
    <property type="match status" value="1"/>
</dbReference>
<evidence type="ECO:0000256" key="10">
    <source>
        <dbReference type="ARBA" id="ARBA00022723"/>
    </source>
</evidence>
<dbReference type="Pfam" id="PF17917">
    <property type="entry name" value="RT_RNaseH"/>
    <property type="match status" value="1"/>
</dbReference>
<dbReference type="InterPro" id="IPR024650">
    <property type="entry name" value="Peptidase_A2B"/>
</dbReference>
<dbReference type="InterPro" id="IPR021109">
    <property type="entry name" value="Peptidase_aspartic_dom_sf"/>
</dbReference>
<sequence>MNIDQQQNEFTLGDAVLLNDKAIKELRATMQATSRNASLQDVFHSCSTIGDTLKYDGTGGIEVFEDFLFRFKSRIRFYEDLISDEWYNAALANCLRGYAARWYRRAINTSSSKQQILQAMENRFRKAEEAPHETYCKLMDMKFKTSENPSDFTHKWCAQFDLLFDLDISGKHAVAMFCRALPWDTGNSIRNREVDKLEDAIELFIKRGSKSNRNVAQEERDLDAMEIDAVNSRRAFPEGRGPEHKEPNKQITTRNNHNQDHEDPWIMTIEDKRNSNITGVPGTLKSQRGSDYATNKSQLLHEKSTFPGPGSGIEIMKVELAGSSGDPLRGRQRVVCYDCVGKKTVIGVPVLLDSGARTTLITEECVRKLGLKKRSALQPVNLVGAIGPGSELVNEVVDVVIRLPSSREISIAAYVISSLGHDILFGQPVIERLPELSQTSKREVCDLVETDKVERVEPIAIINSSEICDTDSGWVIRVSEIKDPSLDEPGVHRLPKLLRKRFSNVVRDDLPPLDKRKKQIGVEHTIELKREGRLPKSMPYPLTPLKKEEIHKQVKELLEKDFIVPSKSPASSPVVLVKKKDNTWRLCIDYRKLNDVTVKDPFPLPRIDAILAEIGSNQVFSTLDLHSGYHQVPITEEDQYKTAFVTPDGKYEWKVMPFGLVNAPSSFARMMADIFRGIPFVKCYLDDILVHSENANDHLIHLQVVLKKLEKHGLTAKKKKCFFFQKSVEFLGYKLAHNEIRPIQEKTEAINKMPCPKTKRDAQVFLGMINYYRRFIANCSLISKPINNFICEKESWGQTQEKAVNELKKRLCCKPVLRPIGTKSVLRLTTDASKQGLGAVLEEVQDFQSTKSLGVIEYFSKSLQGAEVNYPVGELELLAIIRALQHFKYVLHGRKFVLRTDHISLLTIKQRKEPHGRIARWLDELSEYEFELQYIKGKENFVADALSRCIEIAAIEDVTRLDPTRWIADYDTDPFCAAALTFFDEHYEHKLESEEDIHMFSVYSKKQKNSAIFRGALGRENNVLLYQSKVVVPQTRVQEVLRVYHDDHWFGGHFGIATTTNKVDKLYWPGKHKDIEEYVKRCLQCQVMKNHRNQNHGLRLPLPISDGRWRSISIDFLSGIPTSTNGKNRILVVVDRFSKRAHFIACRKTDDQFDATNLLYRYVFAYHGFPDSIVSDRDTLFTGKKYRELTKRLGIKLLMSSANHPQTDGQTERMNRTLIQLLRMYTSDRQVHWDKYLPQVEFVYNSTYNHAIKDVPFRVDLGYVPNEPLLDIFSETSARSVSAVDLTKILNSITLRTKDFLTEQQVTMQGQNSQRQAVEYNIGDLVLLNRDAYFTKAAYSKLQPIYLGPFKIVKKINDNAYELDLPSIKKSHRVINVKQFKKFLYDDRRYVQRPPRTDIELSKRLGEITSVVGISGAEGIVYCKMMDVDPQLTIQVAFDVFNKIPVARRTSLLDNYRQLLSHREGPGSSEES</sequence>
<evidence type="ECO:0000256" key="4">
    <source>
        <dbReference type="ARBA" id="ARBA00012493"/>
    </source>
</evidence>
<dbReference type="InterPro" id="IPR050951">
    <property type="entry name" value="Retrovirus_Pol_polyprotein"/>
</dbReference>
<dbReference type="SUPFAM" id="SSF53098">
    <property type="entry name" value="Ribonuclease H-like"/>
    <property type="match status" value="1"/>
</dbReference>
<dbReference type="InterPro" id="IPR036397">
    <property type="entry name" value="RNaseH_sf"/>
</dbReference>
<evidence type="ECO:0000256" key="12">
    <source>
        <dbReference type="ARBA" id="ARBA00022759"/>
    </source>
</evidence>
<keyword evidence="19" id="KW-0238">DNA-binding</keyword>
<dbReference type="InterPro" id="IPR041373">
    <property type="entry name" value="RT_RNaseH"/>
</dbReference>
<evidence type="ECO:0000259" key="26">
    <source>
        <dbReference type="PROSITE" id="PS50994"/>
    </source>
</evidence>
<dbReference type="OrthoDB" id="3973452at2759"/>
<dbReference type="PANTHER" id="PTHR37984">
    <property type="entry name" value="PROTEIN CBG26694"/>
    <property type="match status" value="1"/>
</dbReference>
<keyword evidence="12" id="KW-0255">Endonuclease</keyword>
<dbReference type="PROSITE" id="PS50878">
    <property type="entry name" value="RT_POL"/>
    <property type="match status" value="1"/>
</dbReference>
<feature type="domain" description="Reverse transcriptase" evidence="25">
    <location>
        <begin position="558"/>
        <end position="735"/>
    </location>
</feature>
<dbReference type="GO" id="GO:0003677">
    <property type="term" value="F:DNA binding"/>
    <property type="evidence" value="ECO:0007669"/>
    <property type="project" value="UniProtKB-KW"/>
</dbReference>
<evidence type="ECO:0000313" key="27">
    <source>
        <dbReference type="EMBL" id="OEJ86176.1"/>
    </source>
</evidence>
<dbReference type="Gene3D" id="1.10.340.70">
    <property type="match status" value="1"/>
</dbReference>
<dbReference type="InterPro" id="IPR001584">
    <property type="entry name" value="Integrase_cat-core"/>
</dbReference>
<dbReference type="GO" id="GO:0015074">
    <property type="term" value="P:DNA integration"/>
    <property type="evidence" value="ECO:0007669"/>
    <property type="project" value="UniProtKB-KW"/>
</dbReference>
<evidence type="ECO:0000256" key="19">
    <source>
        <dbReference type="ARBA" id="ARBA00023125"/>
    </source>
</evidence>
<keyword evidence="9" id="KW-0540">Nuclease</keyword>
<dbReference type="InterPro" id="IPR012337">
    <property type="entry name" value="RNaseH-like_sf"/>
</dbReference>
<comment type="catalytic activity">
    <reaction evidence="1">
        <text>Endonucleolytic cleavage to 5'-phosphomonoester.</text>
        <dbReference type="EC" id="3.1.26.4"/>
    </reaction>
</comment>
<dbReference type="CDD" id="cd00303">
    <property type="entry name" value="retropepsin_like"/>
    <property type="match status" value="1"/>
</dbReference>
<accession>A0A1E5RH37</accession>
<evidence type="ECO:0000256" key="9">
    <source>
        <dbReference type="ARBA" id="ARBA00022722"/>
    </source>
</evidence>
<protein>
    <recommendedName>
        <fullName evidence="4">RNA-directed DNA polymerase</fullName>
        <ecNumber evidence="4">2.7.7.49</ecNumber>
    </recommendedName>
</protein>
<keyword evidence="16" id="KW-0229">DNA integration</keyword>
<keyword evidence="11" id="KW-0064">Aspartyl protease</keyword>
<dbReference type="Pfam" id="PF00078">
    <property type="entry name" value="RVT_1"/>
    <property type="match status" value="1"/>
</dbReference>
<evidence type="ECO:0000256" key="20">
    <source>
        <dbReference type="ARBA" id="ARBA00023172"/>
    </source>
</evidence>
<dbReference type="FunFam" id="3.10.10.10:FF:000007">
    <property type="entry name" value="Retrovirus-related Pol polyprotein from transposon 17.6-like Protein"/>
    <property type="match status" value="1"/>
</dbReference>
<keyword evidence="17" id="KW-0695">RNA-directed DNA polymerase</keyword>
<dbReference type="GO" id="GO:0005634">
    <property type="term" value="C:nucleus"/>
    <property type="evidence" value="ECO:0007669"/>
    <property type="project" value="UniProtKB-SubCell"/>
</dbReference>
<dbReference type="Pfam" id="PF12384">
    <property type="entry name" value="Peptidase_A2B"/>
    <property type="match status" value="1"/>
</dbReference>
<dbReference type="PROSITE" id="PS50994">
    <property type="entry name" value="INTEGRASE"/>
    <property type="match status" value="1"/>
</dbReference>
<dbReference type="GO" id="GO:0003964">
    <property type="term" value="F:RNA-directed DNA polymerase activity"/>
    <property type="evidence" value="ECO:0007669"/>
    <property type="project" value="UniProtKB-KW"/>
</dbReference>
<keyword evidence="28" id="KW-1185">Reference proteome</keyword>
<dbReference type="Pfam" id="PF17921">
    <property type="entry name" value="Integrase_H2C2"/>
    <property type="match status" value="1"/>
</dbReference>
<evidence type="ECO:0000256" key="3">
    <source>
        <dbReference type="ARBA" id="ARBA00004496"/>
    </source>
</evidence>
<dbReference type="GO" id="GO:0006508">
    <property type="term" value="P:proteolysis"/>
    <property type="evidence" value="ECO:0007669"/>
    <property type="project" value="UniProtKB-KW"/>
</dbReference>
<keyword evidence="8" id="KW-0548">Nucleotidyltransferase</keyword>
<evidence type="ECO:0000256" key="5">
    <source>
        <dbReference type="ARBA" id="ARBA00022490"/>
    </source>
</evidence>
<evidence type="ECO:0000259" key="25">
    <source>
        <dbReference type="PROSITE" id="PS50878"/>
    </source>
</evidence>
<evidence type="ECO:0000256" key="23">
    <source>
        <dbReference type="ARBA" id="ARBA00025615"/>
    </source>
</evidence>
<evidence type="ECO:0000256" key="6">
    <source>
        <dbReference type="ARBA" id="ARBA00022670"/>
    </source>
</evidence>
<comment type="function">
    <text evidence="23">Integrase (IN) targets the VLP to the nucleus, where a subparticle preintegration complex (PIC) containing at least integrase and the newly synthesized dsDNA copy of the retrotransposon must transit the nuclear membrane. Once in the nucleus, integrase performs the integration of the dsDNA into the host genome.</text>
</comment>
<dbReference type="GO" id="GO:0003723">
    <property type="term" value="F:RNA binding"/>
    <property type="evidence" value="ECO:0007669"/>
    <property type="project" value="UniProtKB-KW"/>
</dbReference>
<keyword evidence="13" id="KW-0378">Hydrolase</keyword>
<gene>
    <name evidence="27" type="ORF">AWRI3579_g1238</name>
</gene>
<dbReference type="FunFam" id="1.10.340.70:FF:000001">
    <property type="entry name" value="Retrovirus-related Pol polyprotein from transposon gypsy-like Protein"/>
    <property type="match status" value="1"/>
</dbReference>
<dbReference type="InParanoid" id="A0A1E5RH37"/>
<dbReference type="STRING" id="56408.A0A1E5RH37"/>
<keyword evidence="5" id="KW-0963">Cytoplasm</keyword>
<dbReference type="Gene3D" id="3.10.10.10">
    <property type="entry name" value="HIV Type 1 Reverse Transcriptase, subunit A, domain 1"/>
    <property type="match status" value="1"/>
</dbReference>
<dbReference type="InterPro" id="IPR043502">
    <property type="entry name" value="DNA/RNA_pol_sf"/>
</dbReference>
<evidence type="ECO:0000256" key="1">
    <source>
        <dbReference type="ARBA" id="ARBA00000077"/>
    </source>
</evidence>
<dbReference type="GO" id="GO:0004523">
    <property type="term" value="F:RNA-DNA hybrid ribonuclease activity"/>
    <property type="evidence" value="ECO:0007669"/>
    <property type="project" value="UniProtKB-EC"/>
</dbReference>
<dbReference type="InterPro" id="IPR043128">
    <property type="entry name" value="Rev_trsase/Diguanyl_cyclase"/>
</dbReference>
<dbReference type="CDD" id="cd01647">
    <property type="entry name" value="RT_LTR"/>
    <property type="match status" value="1"/>
</dbReference>
<evidence type="ECO:0000256" key="24">
    <source>
        <dbReference type="SAM" id="MobiDB-lite"/>
    </source>
</evidence>
<evidence type="ECO:0000256" key="16">
    <source>
        <dbReference type="ARBA" id="ARBA00022908"/>
    </source>
</evidence>
<dbReference type="Pfam" id="PF24626">
    <property type="entry name" value="SH3_Tf2-1"/>
    <property type="match status" value="1"/>
</dbReference>
<keyword evidence="15" id="KW-0694">RNA-binding</keyword>
<evidence type="ECO:0000256" key="11">
    <source>
        <dbReference type="ARBA" id="ARBA00022750"/>
    </source>
</evidence>
<dbReference type="Gene3D" id="2.40.70.10">
    <property type="entry name" value="Acid Proteases"/>
    <property type="match status" value="1"/>
</dbReference>
<evidence type="ECO:0000256" key="7">
    <source>
        <dbReference type="ARBA" id="ARBA00022679"/>
    </source>
</evidence>
<keyword evidence="7" id="KW-0808">Transferase</keyword>
<dbReference type="EC" id="2.7.7.49" evidence="4"/>
<keyword evidence="18" id="KW-0239">DNA-directed DNA polymerase</keyword>
<name>A0A1E5RH37_9ASCO</name>
<keyword evidence="20" id="KW-0233">DNA recombination</keyword>
<dbReference type="InterPro" id="IPR041588">
    <property type="entry name" value="Integrase_H2C2"/>
</dbReference>
<dbReference type="CDD" id="cd09274">
    <property type="entry name" value="RNase_HI_RT_Ty3"/>
    <property type="match status" value="1"/>
</dbReference>
<evidence type="ECO:0000313" key="28">
    <source>
        <dbReference type="Proteomes" id="UP000095728"/>
    </source>
</evidence>
<dbReference type="Gene3D" id="3.30.420.10">
    <property type="entry name" value="Ribonuclease H-like superfamily/Ribonuclease H"/>
    <property type="match status" value="1"/>
</dbReference>